<dbReference type="InterPro" id="IPR038595">
    <property type="entry name" value="LOR_sf"/>
</dbReference>
<name>A0A427XSY6_9TREE</name>
<accession>A0A427XSY6</accession>
<reference evidence="2 3" key="1">
    <citation type="submission" date="2018-11" db="EMBL/GenBank/DDBJ databases">
        <title>Genome sequence of Apiotrichum porosum DSM 27194.</title>
        <authorList>
            <person name="Aliyu H."/>
            <person name="Gorte O."/>
            <person name="Ochsenreither K."/>
        </authorList>
    </citation>
    <scope>NUCLEOTIDE SEQUENCE [LARGE SCALE GENOMIC DNA]</scope>
    <source>
        <strain evidence="2 3">DSM 27194</strain>
    </source>
</reference>
<dbReference type="Gene3D" id="2.40.160.200">
    <property type="entry name" value="LURP1-related"/>
    <property type="match status" value="1"/>
</dbReference>
<comment type="similarity">
    <text evidence="1">Belongs to the LOR family.</text>
</comment>
<sequence>MGNTESYETLRPLAPVTGGFGLYPEMLAGAPTTLILDANMQWTKVPFIIYTTTGVPVMQCVGYDFWNKKLVMLDAEGNHLFRLKTKAFSSARYIGQDAGENELFRLCSPGPFTPGWDIQLSDVFSGREQTLFIDGSHTAKVADCVFNGSPIARVHRRARPGQDKPYGRGTYWLEIAPGVDMALLAAICICSDEIAKAARRNSRNAS</sequence>
<dbReference type="Pfam" id="PF04525">
    <property type="entry name" value="LOR"/>
    <property type="match status" value="1"/>
</dbReference>
<evidence type="ECO:0000313" key="2">
    <source>
        <dbReference type="EMBL" id="RSH81950.1"/>
    </source>
</evidence>
<protein>
    <recommendedName>
        <fullName evidence="4">Tubby C-terminal domain-containing protein</fullName>
    </recommendedName>
</protein>
<organism evidence="2 3">
    <name type="scientific">Apiotrichum porosum</name>
    <dbReference type="NCBI Taxonomy" id="105984"/>
    <lineage>
        <taxon>Eukaryota</taxon>
        <taxon>Fungi</taxon>
        <taxon>Dikarya</taxon>
        <taxon>Basidiomycota</taxon>
        <taxon>Agaricomycotina</taxon>
        <taxon>Tremellomycetes</taxon>
        <taxon>Trichosporonales</taxon>
        <taxon>Trichosporonaceae</taxon>
        <taxon>Apiotrichum</taxon>
    </lineage>
</organism>
<keyword evidence="3" id="KW-1185">Reference proteome</keyword>
<dbReference type="AlphaFoldDB" id="A0A427XSY6"/>
<dbReference type="InterPro" id="IPR025659">
    <property type="entry name" value="Tubby-like_C"/>
</dbReference>
<evidence type="ECO:0000256" key="1">
    <source>
        <dbReference type="ARBA" id="ARBA00005437"/>
    </source>
</evidence>
<dbReference type="SUPFAM" id="SSF54518">
    <property type="entry name" value="Tubby C-terminal domain-like"/>
    <property type="match status" value="1"/>
</dbReference>
<comment type="caution">
    <text evidence="2">The sequence shown here is derived from an EMBL/GenBank/DDBJ whole genome shotgun (WGS) entry which is preliminary data.</text>
</comment>
<dbReference type="EMBL" id="RSCE01000006">
    <property type="protein sequence ID" value="RSH81950.1"/>
    <property type="molecule type" value="Genomic_DNA"/>
</dbReference>
<evidence type="ECO:0000313" key="3">
    <source>
        <dbReference type="Proteomes" id="UP000279236"/>
    </source>
</evidence>
<proteinExistence type="inferred from homology"/>
<evidence type="ECO:0008006" key="4">
    <source>
        <dbReference type="Google" id="ProtNLM"/>
    </source>
</evidence>
<dbReference type="GeneID" id="39592690"/>
<gene>
    <name evidence="2" type="ORF">EHS24_008147</name>
</gene>
<dbReference type="Proteomes" id="UP000279236">
    <property type="component" value="Unassembled WGS sequence"/>
</dbReference>
<dbReference type="OrthoDB" id="97518at2759"/>
<dbReference type="STRING" id="105984.A0A427XSY6"/>
<dbReference type="InterPro" id="IPR007612">
    <property type="entry name" value="LOR"/>
</dbReference>
<dbReference type="RefSeq" id="XP_028476405.1">
    <property type="nucleotide sequence ID" value="XM_028623472.1"/>
</dbReference>